<dbReference type="PANTHER" id="PTHR12317:SF63">
    <property type="entry name" value="DIACYLGLYCEROL O-ACYLTRANSFERASE 2"/>
    <property type="match status" value="1"/>
</dbReference>
<dbReference type="AlphaFoldDB" id="B7GAN7"/>
<protein>
    <recommendedName>
        <fullName evidence="11">Acyltransferase</fullName>
        <ecNumber evidence="11">2.3.1.-</ecNumber>
    </recommendedName>
</protein>
<dbReference type="InParanoid" id="B7GAN7"/>
<evidence type="ECO:0000256" key="6">
    <source>
        <dbReference type="ARBA" id="ARBA00022824"/>
    </source>
</evidence>
<dbReference type="PaxDb" id="2850-Phatr49462"/>
<evidence type="ECO:0000256" key="9">
    <source>
        <dbReference type="ARBA" id="ARBA00023136"/>
    </source>
</evidence>
<accession>B7GAN7</accession>
<keyword evidence="13" id="KW-1185">Reference proteome</keyword>
<feature type="transmembrane region" description="Helical" evidence="11">
    <location>
        <begin position="39"/>
        <end position="63"/>
    </location>
</feature>
<evidence type="ECO:0000256" key="3">
    <source>
        <dbReference type="ARBA" id="ARBA00022516"/>
    </source>
</evidence>
<comment type="subcellular location">
    <subcellularLocation>
        <location evidence="1 11">Endoplasmic reticulum membrane</location>
        <topology evidence="1 11">Multi-pass membrane protein</topology>
    </subcellularLocation>
</comment>
<gene>
    <name evidence="12" type="ORF">PHATRDRAFT_49462</name>
</gene>
<evidence type="ECO:0000256" key="5">
    <source>
        <dbReference type="ARBA" id="ARBA00022692"/>
    </source>
</evidence>
<dbReference type="OrthoDB" id="264532at2759"/>
<reference evidence="12 13" key="1">
    <citation type="journal article" date="2008" name="Nature">
        <title>The Phaeodactylum genome reveals the evolutionary history of diatom genomes.</title>
        <authorList>
            <person name="Bowler C."/>
            <person name="Allen A.E."/>
            <person name="Badger J.H."/>
            <person name="Grimwood J."/>
            <person name="Jabbari K."/>
            <person name="Kuo A."/>
            <person name="Maheswari U."/>
            <person name="Martens C."/>
            <person name="Maumus F."/>
            <person name="Otillar R.P."/>
            <person name="Rayko E."/>
            <person name="Salamov A."/>
            <person name="Vandepoele K."/>
            <person name="Beszteri B."/>
            <person name="Gruber A."/>
            <person name="Heijde M."/>
            <person name="Katinka M."/>
            <person name="Mock T."/>
            <person name="Valentin K."/>
            <person name="Verret F."/>
            <person name="Berges J.A."/>
            <person name="Brownlee C."/>
            <person name="Cadoret J.P."/>
            <person name="Chiovitti A."/>
            <person name="Choi C.J."/>
            <person name="Coesel S."/>
            <person name="De Martino A."/>
            <person name="Detter J.C."/>
            <person name="Durkin C."/>
            <person name="Falciatore A."/>
            <person name="Fournet J."/>
            <person name="Haruta M."/>
            <person name="Huysman M.J."/>
            <person name="Jenkins B.D."/>
            <person name="Jiroutova K."/>
            <person name="Jorgensen R.E."/>
            <person name="Joubert Y."/>
            <person name="Kaplan A."/>
            <person name="Kroger N."/>
            <person name="Kroth P.G."/>
            <person name="La Roche J."/>
            <person name="Lindquist E."/>
            <person name="Lommer M."/>
            <person name="Martin-Jezequel V."/>
            <person name="Lopez P.J."/>
            <person name="Lucas S."/>
            <person name="Mangogna M."/>
            <person name="McGinnis K."/>
            <person name="Medlin L.K."/>
            <person name="Montsant A."/>
            <person name="Oudot-Le Secq M.P."/>
            <person name="Napoli C."/>
            <person name="Obornik M."/>
            <person name="Parker M.S."/>
            <person name="Petit J.L."/>
            <person name="Porcel B.M."/>
            <person name="Poulsen N."/>
            <person name="Robison M."/>
            <person name="Rychlewski L."/>
            <person name="Rynearson T.A."/>
            <person name="Schmutz J."/>
            <person name="Shapiro H."/>
            <person name="Siaut M."/>
            <person name="Stanley M."/>
            <person name="Sussman M.R."/>
            <person name="Taylor A.R."/>
            <person name="Vardi A."/>
            <person name="von Dassow P."/>
            <person name="Vyverman W."/>
            <person name="Willis A."/>
            <person name="Wyrwicz L.S."/>
            <person name="Rokhsar D.S."/>
            <person name="Weissenbach J."/>
            <person name="Armbrust E.V."/>
            <person name="Green B.R."/>
            <person name="Van de Peer Y."/>
            <person name="Grigoriev I.V."/>
        </authorList>
    </citation>
    <scope>NUCLEOTIDE SEQUENCE [LARGE SCALE GENOMIC DNA]</scope>
    <source>
        <strain evidence="12 13">CCAP 1055/1</strain>
    </source>
</reference>
<evidence type="ECO:0000256" key="1">
    <source>
        <dbReference type="ARBA" id="ARBA00004477"/>
    </source>
</evidence>
<name>B7GAN7_PHATC</name>
<keyword evidence="6 11" id="KW-0256">Endoplasmic reticulum</keyword>
<comment type="similarity">
    <text evidence="2 11">Belongs to the diacylglycerol acyltransferase family.</text>
</comment>
<dbReference type="PANTHER" id="PTHR12317">
    <property type="entry name" value="DIACYLGLYCEROL O-ACYLTRANSFERASE"/>
    <property type="match status" value="1"/>
</dbReference>
<feature type="transmembrane region" description="Helical" evidence="11">
    <location>
        <begin position="75"/>
        <end position="96"/>
    </location>
</feature>
<dbReference type="OMA" id="YCFGNSQ"/>
<keyword evidence="10" id="KW-0012">Acyltransferase</keyword>
<evidence type="ECO:0000313" key="12">
    <source>
        <dbReference type="EMBL" id="EEC44404.1"/>
    </source>
</evidence>
<evidence type="ECO:0000256" key="7">
    <source>
        <dbReference type="ARBA" id="ARBA00022989"/>
    </source>
</evidence>
<dbReference type="EC" id="2.3.1.-" evidence="11"/>
<keyword evidence="7 11" id="KW-1133">Transmembrane helix</keyword>
<sequence>MKERRSGLNPSGSSVYPLHPPDSRVLVRVPSDISFLDRLIVAGSSIFIVGSLVWVPLTARWVYRRWKQAKDKRKRALYASLLVILAVLVIGGPHRSPRVGKWLQVRKWSLFQAWVKFIAMEVILDQPKGITMDVQQDKAIFAFAPHGIFPFAFAFGVLPDIATQSFGYVRPVVATATRLFPVVRDFISWANPVDASKDSVERALALGDRIAVIPGGIAEIFEGYPKPNTHPDEEYAIVRSGFLRLAIKHGIPVIPVYCFGATKMLKRLELPGLEQLSLFLRVSICLFFGVGGLPIPFRQRLSYVMGQPILPPVRTTGSDISDAHVKEMQDRFCAEVQRLFDRHKEAYGWSHKTLKLLEQ</sequence>
<evidence type="ECO:0000256" key="4">
    <source>
        <dbReference type="ARBA" id="ARBA00022679"/>
    </source>
</evidence>
<keyword evidence="9 11" id="KW-0472">Membrane</keyword>
<organism evidence="12 13">
    <name type="scientific">Phaeodactylum tricornutum (strain CCAP 1055/1)</name>
    <dbReference type="NCBI Taxonomy" id="556484"/>
    <lineage>
        <taxon>Eukaryota</taxon>
        <taxon>Sar</taxon>
        <taxon>Stramenopiles</taxon>
        <taxon>Ochrophyta</taxon>
        <taxon>Bacillariophyta</taxon>
        <taxon>Bacillariophyceae</taxon>
        <taxon>Bacillariophycidae</taxon>
        <taxon>Naviculales</taxon>
        <taxon>Phaeodactylaceae</taxon>
        <taxon>Phaeodactylum</taxon>
    </lineage>
</organism>
<dbReference type="eggNOG" id="KOG0831">
    <property type="taxonomic scope" value="Eukaryota"/>
</dbReference>
<dbReference type="GeneID" id="7195936"/>
<evidence type="ECO:0000256" key="8">
    <source>
        <dbReference type="ARBA" id="ARBA00023098"/>
    </source>
</evidence>
<keyword evidence="5 11" id="KW-0812">Transmembrane</keyword>
<dbReference type="GO" id="GO:0019432">
    <property type="term" value="P:triglyceride biosynthetic process"/>
    <property type="evidence" value="ECO:0007669"/>
    <property type="project" value="TreeGrafter"/>
</dbReference>
<dbReference type="InterPro" id="IPR007130">
    <property type="entry name" value="DAGAT"/>
</dbReference>
<reference evidence="13" key="2">
    <citation type="submission" date="2008-08" db="EMBL/GenBank/DDBJ databases">
        <authorList>
            <consortium name="Diatom Consortium"/>
            <person name="Grigoriev I."/>
            <person name="Grimwood J."/>
            <person name="Kuo A."/>
            <person name="Otillar R.P."/>
            <person name="Salamov A."/>
            <person name="Detter J.C."/>
            <person name="Lindquist E."/>
            <person name="Shapiro H."/>
            <person name="Lucas S."/>
            <person name="Glavina del Rio T."/>
            <person name="Pitluck S."/>
            <person name="Rokhsar D."/>
            <person name="Bowler C."/>
        </authorList>
    </citation>
    <scope>GENOME REANNOTATION</scope>
    <source>
        <strain evidence="13">CCAP 1055/1</strain>
    </source>
</reference>
<keyword evidence="8" id="KW-0443">Lipid metabolism</keyword>
<keyword evidence="3" id="KW-0444">Lipid biosynthesis</keyword>
<evidence type="ECO:0000256" key="11">
    <source>
        <dbReference type="RuleBase" id="RU367023"/>
    </source>
</evidence>
<dbReference type="HOGENOM" id="CLU_772664_0_0_1"/>
<keyword evidence="4 11" id="KW-0808">Transferase</keyword>
<evidence type="ECO:0000256" key="2">
    <source>
        <dbReference type="ARBA" id="ARBA00005420"/>
    </source>
</evidence>
<proteinExistence type="inferred from homology"/>
<dbReference type="Proteomes" id="UP000000759">
    <property type="component" value="Chromosome 22"/>
</dbReference>
<dbReference type="KEGG" id="pti:PHATRDRAFT_49462"/>
<dbReference type="RefSeq" id="XP_002184226.1">
    <property type="nucleotide sequence ID" value="XM_002184190.1"/>
</dbReference>
<dbReference type="EMBL" id="CM000624">
    <property type="protein sequence ID" value="EEC44404.1"/>
    <property type="molecule type" value="Genomic_DNA"/>
</dbReference>
<evidence type="ECO:0000313" key="13">
    <source>
        <dbReference type="Proteomes" id="UP000000759"/>
    </source>
</evidence>
<dbReference type="GO" id="GO:0005789">
    <property type="term" value="C:endoplasmic reticulum membrane"/>
    <property type="evidence" value="ECO:0007669"/>
    <property type="project" value="UniProtKB-SubCell"/>
</dbReference>
<evidence type="ECO:0000256" key="10">
    <source>
        <dbReference type="ARBA" id="ARBA00023315"/>
    </source>
</evidence>
<dbReference type="Pfam" id="PF03982">
    <property type="entry name" value="DAGAT"/>
    <property type="match status" value="1"/>
</dbReference>
<dbReference type="CDD" id="cd07987">
    <property type="entry name" value="LPLAT_MGAT-like"/>
    <property type="match status" value="1"/>
</dbReference>
<dbReference type="GO" id="GO:0004144">
    <property type="term" value="F:diacylglycerol O-acyltransferase activity"/>
    <property type="evidence" value="ECO:0007669"/>
    <property type="project" value="TreeGrafter"/>
</dbReference>